<evidence type="ECO:0000313" key="8">
    <source>
        <dbReference type="EnsemblMetazoa" id="XP_022668079"/>
    </source>
</evidence>
<organism evidence="8 9">
    <name type="scientific">Varroa destructor</name>
    <name type="common">Honeybee mite</name>
    <dbReference type="NCBI Taxonomy" id="109461"/>
    <lineage>
        <taxon>Eukaryota</taxon>
        <taxon>Metazoa</taxon>
        <taxon>Ecdysozoa</taxon>
        <taxon>Arthropoda</taxon>
        <taxon>Chelicerata</taxon>
        <taxon>Arachnida</taxon>
        <taxon>Acari</taxon>
        <taxon>Parasitiformes</taxon>
        <taxon>Mesostigmata</taxon>
        <taxon>Gamasina</taxon>
        <taxon>Dermanyssoidea</taxon>
        <taxon>Varroidae</taxon>
        <taxon>Varroa</taxon>
    </lineage>
</organism>
<dbReference type="FunCoup" id="A0A7M7KMJ9">
    <property type="interactions" value="232"/>
</dbReference>
<dbReference type="FunFam" id="1.20.1050.10:FF:000020">
    <property type="entry name" value="Glutathione S-transferase P 1"/>
    <property type="match status" value="1"/>
</dbReference>
<dbReference type="OMA" id="AMICYIP"/>
<evidence type="ECO:0000256" key="5">
    <source>
        <dbReference type="ARBA" id="ARBA00032759"/>
    </source>
</evidence>
<evidence type="ECO:0000259" key="6">
    <source>
        <dbReference type="PROSITE" id="PS50404"/>
    </source>
</evidence>
<dbReference type="Pfam" id="PF14497">
    <property type="entry name" value="GST_C_3"/>
    <property type="match status" value="1"/>
</dbReference>
<dbReference type="InterPro" id="IPR010987">
    <property type="entry name" value="Glutathione-S-Trfase_C-like"/>
</dbReference>
<dbReference type="Proteomes" id="UP000594260">
    <property type="component" value="Unplaced"/>
</dbReference>
<keyword evidence="9" id="KW-1185">Reference proteome</keyword>
<feature type="domain" description="GST N-terminal" evidence="6">
    <location>
        <begin position="12"/>
        <end position="98"/>
    </location>
</feature>
<dbReference type="Pfam" id="PF02798">
    <property type="entry name" value="GST_N"/>
    <property type="match status" value="1"/>
</dbReference>
<evidence type="ECO:0000256" key="2">
    <source>
        <dbReference type="ARBA" id="ARBA00011738"/>
    </source>
</evidence>
<dbReference type="SUPFAM" id="SSF52833">
    <property type="entry name" value="Thioredoxin-like"/>
    <property type="match status" value="1"/>
</dbReference>
<dbReference type="InterPro" id="IPR040079">
    <property type="entry name" value="Glutathione_S-Trfase"/>
</dbReference>
<comment type="subunit">
    <text evidence="2">Homodimer.</text>
</comment>
<dbReference type="SFLD" id="SFLDG01205">
    <property type="entry name" value="AMPS.1"/>
    <property type="match status" value="1"/>
</dbReference>
<accession>A0A7M7KMJ9</accession>
<dbReference type="GeneID" id="111253227"/>
<evidence type="ECO:0000256" key="3">
    <source>
        <dbReference type="ARBA" id="ARBA00012452"/>
    </source>
</evidence>
<dbReference type="PROSITE" id="PS50404">
    <property type="entry name" value="GST_NTER"/>
    <property type="match status" value="1"/>
</dbReference>
<name>A0A7M7KMJ9_VARDE</name>
<dbReference type="SUPFAM" id="SSF47616">
    <property type="entry name" value="GST C-terminal domain-like"/>
    <property type="match status" value="1"/>
</dbReference>
<dbReference type="Gene3D" id="3.40.30.10">
    <property type="entry name" value="Glutaredoxin"/>
    <property type="match status" value="1"/>
</dbReference>
<dbReference type="EnsemblMetazoa" id="XM_022812344">
    <property type="protein sequence ID" value="XP_022668079"/>
    <property type="gene ID" value="LOC111253227"/>
</dbReference>
<dbReference type="PANTHER" id="PTHR11571">
    <property type="entry name" value="GLUTATHIONE S-TRANSFERASE"/>
    <property type="match status" value="1"/>
</dbReference>
<dbReference type="InterPro" id="IPR036249">
    <property type="entry name" value="Thioredoxin-like_sf"/>
</dbReference>
<evidence type="ECO:0000256" key="4">
    <source>
        <dbReference type="ARBA" id="ARBA00022679"/>
    </source>
</evidence>
<dbReference type="InterPro" id="IPR004046">
    <property type="entry name" value="GST_C"/>
</dbReference>
<dbReference type="InParanoid" id="A0A7M7KMJ9"/>
<dbReference type="SFLD" id="SFLDS00019">
    <property type="entry name" value="Glutathione_Transferase_(cytos"/>
    <property type="match status" value="1"/>
</dbReference>
<dbReference type="PANTHER" id="PTHR11571:SF253">
    <property type="entry name" value="S-TRANSFERASE, PUTATIVE-RELATED"/>
    <property type="match status" value="1"/>
</dbReference>
<evidence type="ECO:0000313" key="9">
    <source>
        <dbReference type="Proteomes" id="UP000594260"/>
    </source>
</evidence>
<dbReference type="PROSITE" id="PS50405">
    <property type="entry name" value="GST_CTER"/>
    <property type="match status" value="1"/>
</dbReference>
<protein>
    <recommendedName>
        <fullName evidence="3">glutathione transferase</fullName>
        <ecNumber evidence="3">2.5.1.18</ecNumber>
    </recommendedName>
    <alternativeName>
        <fullName evidence="5">GST class-pi</fullName>
    </alternativeName>
</protein>
<evidence type="ECO:0000256" key="1">
    <source>
        <dbReference type="ARBA" id="ARBA00007297"/>
    </source>
</evidence>
<sequence length="243" mass="28738">MALSSAEETDDGLIVFGYWDIRGLGQAIRYVLEYAGLQYDEHRYPLGEKLDGRQEWLKVKFTLGLDFPNLPYLKMGKVRMSQSLAILRFLARRTGLFPGTEEGQQRVDLAEQQVYDIIWHNVRVCYDSQYNDKKKEEYMKQYLELYCPQLETFLGDRSFIVGDELTYVDFLAYEMFDQHRVLWPEYEKMYAPFPQINAYLQRLEALPKFAKFLQSDKYKAWPVWSELSYYGGPAMPPPRPPIR</sequence>
<evidence type="ECO:0000259" key="7">
    <source>
        <dbReference type="PROSITE" id="PS50405"/>
    </source>
</evidence>
<dbReference type="EC" id="2.5.1.18" evidence="3"/>
<keyword evidence="4" id="KW-0808">Transferase</keyword>
<comment type="similarity">
    <text evidence="1">Belongs to the GST superfamily. Pi family.</text>
</comment>
<dbReference type="KEGG" id="vde:111253227"/>
<dbReference type="InterPro" id="IPR004045">
    <property type="entry name" value="Glutathione_S-Trfase_N"/>
</dbReference>
<proteinExistence type="inferred from homology"/>
<dbReference type="GO" id="GO:0004364">
    <property type="term" value="F:glutathione transferase activity"/>
    <property type="evidence" value="ECO:0007669"/>
    <property type="project" value="UniProtKB-EC"/>
</dbReference>
<dbReference type="InterPro" id="IPR050213">
    <property type="entry name" value="GST_superfamily"/>
</dbReference>
<dbReference type="GO" id="GO:0006749">
    <property type="term" value="P:glutathione metabolic process"/>
    <property type="evidence" value="ECO:0007669"/>
    <property type="project" value="TreeGrafter"/>
</dbReference>
<reference evidence="8" key="1">
    <citation type="submission" date="2021-01" db="UniProtKB">
        <authorList>
            <consortium name="EnsemblMetazoa"/>
        </authorList>
    </citation>
    <scope>IDENTIFICATION</scope>
</reference>
<dbReference type="OrthoDB" id="4951845at2759"/>
<dbReference type="AlphaFoldDB" id="A0A7M7KMJ9"/>
<dbReference type="InterPro" id="IPR036282">
    <property type="entry name" value="Glutathione-S-Trfase_C_sf"/>
</dbReference>
<dbReference type="SFLD" id="SFLDG00363">
    <property type="entry name" value="AMPS_(cytGST):_Alpha-__Mu-__Pi"/>
    <property type="match status" value="1"/>
</dbReference>
<dbReference type="RefSeq" id="XP_022668079.1">
    <property type="nucleotide sequence ID" value="XM_022812344.1"/>
</dbReference>
<feature type="domain" description="GST C-terminal" evidence="7">
    <location>
        <begin position="100"/>
        <end position="223"/>
    </location>
</feature>
<dbReference type="Gene3D" id="1.20.1050.10">
    <property type="match status" value="1"/>
</dbReference>